<dbReference type="RefSeq" id="YP_007677360.1">
    <property type="nucleotide sequence ID" value="NC_020875.1"/>
</dbReference>
<sequence>MRVDRHHDPVTDLENSIIHELEGITTQLGGTMSRLTRVNSMGRSCKVIEIEYDVEG</sequence>
<protein>
    <submittedName>
        <fullName evidence="1">Uncharacterized protein</fullName>
    </submittedName>
</protein>
<proteinExistence type="predicted"/>
<evidence type="ECO:0000313" key="2">
    <source>
        <dbReference type="Proteomes" id="UP000203282"/>
    </source>
</evidence>
<name>M1T2F1_9CAUD</name>
<accession>M1T2F1</accession>
<dbReference type="OrthoDB" id="28654at10239"/>
<organism evidence="1 2">
    <name type="scientific">Synechococcus phage S-SSM4</name>
    <dbReference type="NCBI Taxonomy" id="536466"/>
    <lineage>
        <taxon>Viruses</taxon>
        <taxon>Duplodnaviria</taxon>
        <taxon>Heunggongvirae</taxon>
        <taxon>Uroviricota</taxon>
        <taxon>Caudoviricetes</taxon>
        <taxon>Pantevenvirales</taxon>
        <taxon>Kyanoviridae</taxon>
        <taxon>Greenvirus</taxon>
        <taxon>Greenvirus ssm4</taxon>
    </lineage>
</organism>
<dbReference type="Proteomes" id="UP000203282">
    <property type="component" value="Segment"/>
</dbReference>
<dbReference type="EMBL" id="HQ316583">
    <property type="protein sequence ID" value="AGG54235.1"/>
    <property type="molecule type" value="Genomic_DNA"/>
</dbReference>
<gene>
    <name evidence="1" type="ORF">CYXG_00171</name>
</gene>
<dbReference type="GeneID" id="15013593"/>
<keyword evidence="2" id="KW-1185">Reference proteome</keyword>
<reference evidence="1 2" key="1">
    <citation type="submission" date="2010-03" db="EMBL/GenBank/DDBJ databases">
        <title>The Genome Sequence of Cyanophage S-SSM4.</title>
        <authorList>
            <consortium name="The Broad Institute Genome Sequencing Platform"/>
            <person name="Henn M.R."/>
            <person name="Sullivan M.S."/>
            <person name="Osburne M.S."/>
            <person name="Levin J."/>
            <person name="Malboeuf C."/>
            <person name="Casali M."/>
            <person name="Russ C."/>
            <person name="Lennon N."/>
            <person name="Erlich R."/>
            <person name="Young S.K."/>
            <person name="Koehrsen M."/>
            <person name="Yandava C."/>
            <person name="Zeng Q."/>
            <person name="Alvarado L."/>
            <person name="Anderson S."/>
            <person name="Berlin A."/>
            <person name="Borenstein D."/>
            <person name="Chen Z."/>
            <person name="Engels R."/>
            <person name="Freedman E."/>
            <person name="Gellesch M."/>
            <person name="Goldberg J."/>
            <person name="Green L."/>
            <person name="Griggs A."/>
            <person name="Gujja S."/>
            <person name="Heiman D."/>
            <person name="Hepburn T."/>
            <person name="Howarth C."/>
            <person name="Jen D."/>
            <person name="Larson L."/>
            <person name="Lewis B."/>
            <person name="Mehta T."/>
            <person name="Park D."/>
            <person name="Pearson M."/>
            <person name="Roberts A."/>
            <person name="Ryan E."/>
            <person name="Saif S."/>
            <person name="Shea T."/>
            <person name="Shenoy N."/>
            <person name="Sisk P."/>
            <person name="Stolte C."/>
            <person name="Sykes S."/>
            <person name="Walk T."/>
            <person name="White J."/>
            <person name="Yu Q."/>
            <person name="Coleman M.L."/>
            <person name="Huang K.H."/>
            <person name="Weigele P.R."/>
            <person name="DeFrancesco A.S."/>
            <person name="Kern S.E."/>
            <person name="Thompson L.R."/>
            <person name="Fu R."/>
            <person name="Hombeck B."/>
            <person name="Chisholm S.W."/>
            <person name="Haas B."/>
            <person name="Nusbaum C."/>
            <person name="Galagan J."/>
            <person name="Birren B."/>
        </authorList>
    </citation>
    <scope>NUCLEOTIDE SEQUENCE [LARGE SCALE GENOMIC DNA]</scope>
    <source>
        <strain evidence="1 2">S-SSM4</strain>
    </source>
</reference>
<dbReference type="KEGG" id="vg:15013593"/>
<evidence type="ECO:0000313" key="1">
    <source>
        <dbReference type="EMBL" id="AGG54235.1"/>
    </source>
</evidence>